<reference evidence="1" key="2">
    <citation type="journal article" date="2015" name="Fish Shellfish Immunol.">
        <title>Early steps in the European eel (Anguilla anguilla)-Vibrio vulnificus interaction in the gills: Role of the RtxA13 toxin.</title>
        <authorList>
            <person name="Callol A."/>
            <person name="Pajuelo D."/>
            <person name="Ebbesson L."/>
            <person name="Teles M."/>
            <person name="MacKenzie S."/>
            <person name="Amaro C."/>
        </authorList>
    </citation>
    <scope>NUCLEOTIDE SEQUENCE</scope>
</reference>
<reference evidence="1" key="1">
    <citation type="submission" date="2014-11" db="EMBL/GenBank/DDBJ databases">
        <authorList>
            <person name="Amaro Gonzalez C."/>
        </authorList>
    </citation>
    <scope>NUCLEOTIDE SEQUENCE</scope>
</reference>
<protein>
    <submittedName>
        <fullName evidence="1">Uncharacterized protein</fullName>
    </submittedName>
</protein>
<sequence length="21" mass="2618">MKNLYWLLSHWLNKSTPEQKT</sequence>
<evidence type="ECO:0000313" key="1">
    <source>
        <dbReference type="EMBL" id="JAH05064.1"/>
    </source>
</evidence>
<dbReference type="AlphaFoldDB" id="A0A0E9PKM8"/>
<organism evidence="1">
    <name type="scientific">Anguilla anguilla</name>
    <name type="common">European freshwater eel</name>
    <name type="synonym">Muraena anguilla</name>
    <dbReference type="NCBI Taxonomy" id="7936"/>
    <lineage>
        <taxon>Eukaryota</taxon>
        <taxon>Metazoa</taxon>
        <taxon>Chordata</taxon>
        <taxon>Craniata</taxon>
        <taxon>Vertebrata</taxon>
        <taxon>Euteleostomi</taxon>
        <taxon>Actinopterygii</taxon>
        <taxon>Neopterygii</taxon>
        <taxon>Teleostei</taxon>
        <taxon>Anguilliformes</taxon>
        <taxon>Anguillidae</taxon>
        <taxon>Anguilla</taxon>
    </lineage>
</organism>
<dbReference type="EMBL" id="GBXM01103513">
    <property type="protein sequence ID" value="JAH05064.1"/>
    <property type="molecule type" value="Transcribed_RNA"/>
</dbReference>
<proteinExistence type="predicted"/>
<name>A0A0E9PKM8_ANGAN</name>
<accession>A0A0E9PKM8</accession>